<feature type="transmembrane region" description="Helical" evidence="1">
    <location>
        <begin position="12"/>
        <end position="38"/>
    </location>
</feature>
<dbReference type="PANTHER" id="PTHR30199:SF0">
    <property type="entry name" value="INNER MEMBRANE PROTEIN YDCO"/>
    <property type="match status" value="1"/>
</dbReference>
<reference evidence="2 3" key="1">
    <citation type="journal article" date="2015" name="Genome Announc.">
        <title>Genome Sequences of Oblitimonas alkaliphila gen. nov. sp. nov. (Proposed), a Novel Bacterium of the Pseudomonadaceae Family.</title>
        <authorList>
            <person name="Lauer A.C."/>
            <person name="Nicholson A.C."/>
            <person name="Humrighouse B.W."/>
            <person name="Emery B."/>
            <person name="Drobish A."/>
            <person name="Juieng P."/>
            <person name="Loparev V."/>
            <person name="McQuiston J.R."/>
        </authorList>
    </citation>
    <scope>NUCLEOTIDE SEQUENCE [LARGE SCALE GENOMIC DNA]</scope>
    <source>
        <strain evidence="2 3">E5571</strain>
    </source>
</reference>
<dbReference type="EMBL" id="CP012365">
    <property type="protein sequence ID" value="AKX59567.1"/>
    <property type="molecule type" value="Genomic_DNA"/>
</dbReference>
<feature type="transmembrane region" description="Helical" evidence="1">
    <location>
        <begin position="99"/>
        <end position="122"/>
    </location>
</feature>
<dbReference type="GO" id="GO:0005886">
    <property type="term" value="C:plasma membrane"/>
    <property type="evidence" value="ECO:0007669"/>
    <property type="project" value="TreeGrafter"/>
</dbReference>
<name>A0A0K1XEI3_9GAMM</name>
<dbReference type="AlphaFoldDB" id="A0A0K1XEI3"/>
<evidence type="ECO:0008006" key="4">
    <source>
        <dbReference type="Google" id="ProtNLM"/>
    </source>
</evidence>
<accession>A0A0K1XEI3</accession>
<dbReference type="RefSeq" id="WP_053100734.1">
    <property type="nucleotide sequence ID" value="NZ_CP012365.1"/>
</dbReference>
<keyword evidence="3" id="KW-1185">Reference proteome</keyword>
<evidence type="ECO:0000256" key="1">
    <source>
        <dbReference type="SAM" id="Phobius"/>
    </source>
</evidence>
<feature type="transmembrane region" description="Helical" evidence="1">
    <location>
        <begin position="323"/>
        <end position="345"/>
    </location>
</feature>
<dbReference type="Proteomes" id="UP000063953">
    <property type="component" value="Chromosome"/>
</dbReference>
<protein>
    <recommendedName>
        <fullName evidence="4">Benzoate membrane transport protein</fullName>
    </recommendedName>
</protein>
<dbReference type="PATRIC" id="fig|1698449.3.peg.1252"/>
<proteinExistence type="predicted"/>
<feature type="transmembrane region" description="Helical" evidence="1">
    <location>
        <begin position="169"/>
        <end position="188"/>
    </location>
</feature>
<feature type="transmembrane region" description="Helical" evidence="1">
    <location>
        <begin position="50"/>
        <end position="68"/>
    </location>
</feature>
<keyword evidence="1" id="KW-0472">Membrane</keyword>
<evidence type="ECO:0000313" key="2">
    <source>
        <dbReference type="EMBL" id="AKX59567.1"/>
    </source>
</evidence>
<sequence>MQALRRLQQDFSFSSLVAGFIAVLTGYSSAAVIVFQAAEAAGASNSQISSWMWALGISMGLTTLGLSLRYKMPIITAWSTPGAALLVTSLPGLSMSQAIGAFLFSALLITLFGVTGLFARLMHKIPASLAAAMLAGILLQFGLNLFISLEQQLLLPLAMMATYLISKRYLPRYAIALSLVLGVLLAAAQQQVQLSQLTLTWGKPEWITPELHWASLLSVGLPLFIVTMASQNLPGVAVLQSAGYRPPVSAIISWTGLSNLLLAPFGAYALNLAAISAAVCTSQEAHDDPRKRYMAGVFAGLFYLALGILGGTVAGLFAALPKVLVMVIAGLALLNTIANGLVAALQQTSEREAAAVTFLLTASGITLFGIGAAFWGLIAGVITLICLKAKD</sequence>
<feature type="transmembrane region" description="Helical" evidence="1">
    <location>
        <begin position="129"/>
        <end position="149"/>
    </location>
</feature>
<dbReference type="NCBIfam" id="TIGR00843">
    <property type="entry name" value="benE"/>
    <property type="match status" value="1"/>
</dbReference>
<dbReference type="Pfam" id="PF03594">
    <property type="entry name" value="BenE"/>
    <property type="match status" value="1"/>
</dbReference>
<evidence type="ECO:0000313" key="3">
    <source>
        <dbReference type="Proteomes" id="UP000063953"/>
    </source>
</evidence>
<feature type="transmembrane region" description="Helical" evidence="1">
    <location>
        <begin position="357"/>
        <end position="385"/>
    </location>
</feature>
<feature type="transmembrane region" description="Helical" evidence="1">
    <location>
        <begin position="251"/>
        <end position="281"/>
    </location>
</feature>
<keyword evidence="1" id="KW-0812">Transmembrane</keyword>
<dbReference type="STRING" id="1697053.AKN87_08600"/>
<feature type="transmembrane region" description="Helical" evidence="1">
    <location>
        <begin position="75"/>
        <end position="93"/>
    </location>
</feature>
<keyword evidence="1" id="KW-1133">Transmembrane helix</keyword>
<feature type="transmembrane region" description="Helical" evidence="1">
    <location>
        <begin position="293"/>
        <end position="317"/>
    </location>
</feature>
<gene>
    <name evidence="2" type="ORF">AKN88_06225</name>
</gene>
<dbReference type="GO" id="GO:0042925">
    <property type="term" value="F:benzoate transmembrane transporter activity"/>
    <property type="evidence" value="ECO:0007669"/>
    <property type="project" value="InterPro"/>
</dbReference>
<dbReference type="PANTHER" id="PTHR30199">
    <property type="entry name" value="MFS FAMILY TRANSPORTER, PREDICTED SUBSTRATE BENZOATE"/>
    <property type="match status" value="1"/>
</dbReference>
<organism evidence="2 3">
    <name type="scientific">Thiopseudomonas alkaliphila</name>
    <dbReference type="NCBI Taxonomy" id="1697053"/>
    <lineage>
        <taxon>Bacteria</taxon>
        <taxon>Pseudomonadati</taxon>
        <taxon>Pseudomonadota</taxon>
        <taxon>Gammaproteobacteria</taxon>
        <taxon>Pseudomonadales</taxon>
        <taxon>Pseudomonadaceae</taxon>
        <taxon>Thiopseudomonas</taxon>
    </lineage>
</organism>
<dbReference type="InterPro" id="IPR004711">
    <property type="entry name" value="Benzoate_Transporter"/>
</dbReference>